<evidence type="ECO:0000259" key="1">
    <source>
        <dbReference type="PROSITE" id="PS51186"/>
    </source>
</evidence>
<dbReference type="PATRIC" id="fig|1225564.3.peg.1685"/>
<dbReference type="Gene3D" id="3.40.630.30">
    <property type="match status" value="1"/>
</dbReference>
<dbReference type="PROSITE" id="PS51186">
    <property type="entry name" value="GNAT"/>
    <property type="match status" value="1"/>
</dbReference>
<dbReference type="EMBL" id="LCYG01000016">
    <property type="protein sequence ID" value="KLK94163.1"/>
    <property type="molecule type" value="Genomic_DNA"/>
</dbReference>
<dbReference type="PANTHER" id="PTHR43792">
    <property type="entry name" value="GNAT FAMILY, PUTATIVE (AFU_ORTHOLOGUE AFUA_3G00765)-RELATED-RELATED"/>
    <property type="match status" value="1"/>
</dbReference>
<dbReference type="PANTHER" id="PTHR43792:SF16">
    <property type="entry name" value="N-ACETYLTRANSFERASE DOMAIN-CONTAINING PROTEIN"/>
    <property type="match status" value="1"/>
</dbReference>
<feature type="domain" description="N-acetyltransferase" evidence="1">
    <location>
        <begin position="17"/>
        <end position="179"/>
    </location>
</feature>
<proteinExistence type="predicted"/>
<dbReference type="GO" id="GO:0016747">
    <property type="term" value="F:acyltransferase activity, transferring groups other than amino-acyl groups"/>
    <property type="evidence" value="ECO:0007669"/>
    <property type="project" value="InterPro"/>
</dbReference>
<reference evidence="2 3" key="1">
    <citation type="submission" date="2015-05" db="EMBL/GenBank/DDBJ databases">
        <title>Draft genome sequence of Microvirga vignae strain BR3299, a novel nitrogen fixing bacteria isolated from Brazil semi-aired region.</title>
        <authorList>
            <person name="Zilli J.E."/>
            <person name="Passos S.R."/>
            <person name="Leite J."/>
            <person name="Baldani J.I."/>
            <person name="Xavier G.R."/>
            <person name="Rumjaneck N.G."/>
            <person name="Simoes-Araujo J.L."/>
        </authorList>
    </citation>
    <scope>NUCLEOTIDE SEQUENCE [LARGE SCALE GENOMIC DNA]</scope>
    <source>
        <strain evidence="2 3">BR3299</strain>
    </source>
</reference>
<dbReference type="InterPro" id="IPR016181">
    <property type="entry name" value="Acyl_CoA_acyltransferase"/>
</dbReference>
<name>A0A0H1RG29_9HYPH</name>
<sequence length="182" mass="20443">MPPHSVADAPTLETERLVLRAHRVSDFADSLGLWSDPEVTRFIGGRPFTQEEVWARLIRYVGHWVLLGYGYWAVADKATGRFIGEVGFADVKRDIEPSFEGMPEIGWVLAPHAHGKGYATEAVRAAIGWGDDHFEASRTVCIIAPENRSSIRVAEKCGYREFLHTTYKDKPTIMLVRDRTTA</sequence>
<dbReference type="RefSeq" id="WP_047188063.1">
    <property type="nucleotide sequence ID" value="NZ_LCYG01000016.1"/>
</dbReference>
<dbReference type="AlphaFoldDB" id="A0A0H1RG29"/>
<keyword evidence="2" id="KW-0808">Transferase</keyword>
<dbReference type="Pfam" id="PF13302">
    <property type="entry name" value="Acetyltransf_3"/>
    <property type="match status" value="1"/>
</dbReference>
<dbReference type="SUPFAM" id="SSF55729">
    <property type="entry name" value="Acyl-CoA N-acyltransferases (Nat)"/>
    <property type="match status" value="1"/>
</dbReference>
<dbReference type="InterPro" id="IPR000182">
    <property type="entry name" value="GNAT_dom"/>
</dbReference>
<accession>A0A0H1RG29</accession>
<evidence type="ECO:0000313" key="3">
    <source>
        <dbReference type="Proteomes" id="UP000035489"/>
    </source>
</evidence>
<dbReference type="STRING" id="1225564.AA309_06065"/>
<dbReference type="OrthoDB" id="6293260at2"/>
<evidence type="ECO:0000313" key="2">
    <source>
        <dbReference type="EMBL" id="KLK94163.1"/>
    </source>
</evidence>
<gene>
    <name evidence="2" type="ORF">AA309_06065</name>
</gene>
<protein>
    <submittedName>
        <fullName evidence="2">Acetyltransferase</fullName>
    </submittedName>
</protein>
<keyword evidence="3" id="KW-1185">Reference proteome</keyword>
<dbReference type="InterPro" id="IPR051531">
    <property type="entry name" value="N-acetyltransferase"/>
</dbReference>
<organism evidence="2 3">
    <name type="scientific">Microvirga vignae</name>
    <dbReference type="NCBI Taxonomy" id="1225564"/>
    <lineage>
        <taxon>Bacteria</taxon>
        <taxon>Pseudomonadati</taxon>
        <taxon>Pseudomonadota</taxon>
        <taxon>Alphaproteobacteria</taxon>
        <taxon>Hyphomicrobiales</taxon>
        <taxon>Methylobacteriaceae</taxon>
        <taxon>Microvirga</taxon>
    </lineage>
</organism>
<comment type="caution">
    <text evidence="2">The sequence shown here is derived from an EMBL/GenBank/DDBJ whole genome shotgun (WGS) entry which is preliminary data.</text>
</comment>
<dbReference type="Proteomes" id="UP000035489">
    <property type="component" value="Unassembled WGS sequence"/>
</dbReference>